<dbReference type="PANTHER" id="PTHR33392">
    <property type="entry name" value="POLYISOPRENYL-TEICHOIC ACID--PEPTIDOGLYCAN TEICHOIC ACID TRANSFERASE TAGU"/>
    <property type="match status" value="1"/>
</dbReference>
<comment type="caution">
    <text evidence="4">The sequence shown here is derived from an EMBL/GenBank/DDBJ whole genome shotgun (WGS) entry which is preliminary data.</text>
</comment>
<comment type="similarity">
    <text evidence="1">Belongs to the LytR/CpsA/Psr (LCP) family.</text>
</comment>
<dbReference type="Pfam" id="PF03816">
    <property type="entry name" value="LytR_cpsA_psr"/>
    <property type="match status" value="1"/>
</dbReference>
<dbReference type="RefSeq" id="WP_259923377.1">
    <property type="nucleotide sequence ID" value="NZ_CBCSFZ010000003.1"/>
</dbReference>
<dbReference type="PANTHER" id="PTHR33392:SF6">
    <property type="entry name" value="POLYISOPRENYL-TEICHOIC ACID--PEPTIDOGLYCAN TEICHOIC ACID TRANSFERASE TAGU"/>
    <property type="match status" value="1"/>
</dbReference>
<keyword evidence="2" id="KW-0812">Transmembrane</keyword>
<sequence>MPGQVGGSRPVRREGGRRGLPRWAKLARTAVILLIILVLGWGVGLGVWTNSHIQHTAALSGAEDTPGTTYLVAGADLEDGGAQRTDTLMLVHKADNGNTYLVSIPRDTLVDIPGKGKYKINAAYAMGGPQLLVKTIEQFTGLTVDHFVVIGFDGVTDMVDAVGHVNLCIDQDVDDEKSGLKMTKGCHDVGGEQALAFVRARYFDPRADLGRQERQQQFISSMMKRAASPAVLLNPFAHVRLASASGRALLTDDDTGLVDVTRLGMAMRSASNSGSAVPMPIDNPAFQTKHSGVAISTDDQEIETFFSEIKDGTLDVEKAKKNAL</sequence>
<dbReference type="EMBL" id="JACHWP010000001">
    <property type="protein sequence ID" value="MBB3021966.1"/>
    <property type="molecule type" value="Genomic_DNA"/>
</dbReference>
<proteinExistence type="inferred from homology"/>
<evidence type="ECO:0000256" key="1">
    <source>
        <dbReference type="ARBA" id="ARBA00006068"/>
    </source>
</evidence>
<feature type="domain" description="Cell envelope-related transcriptional attenuator" evidence="3">
    <location>
        <begin position="84"/>
        <end position="227"/>
    </location>
</feature>
<dbReference type="AlphaFoldDB" id="A0A839R0R1"/>
<dbReference type="Gene3D" id="3.40.630.190">
    <property type="entry name" value="LCP protein"/>
    <property type="match status" value="1"/>
</dbReference>
<reference evidence="4 5" key="1">
    <citation type="submission" date="2020-08" db="EMBL/GenBank/DDBJ databases">
        <title>Sequencing the genomes of 1000 actinobacteria strains.</title>
        <authorList>
            <person name="Klenk H.-P."/>
        </authorList>
    </citation>
    <scope>NUCLEOTIDE SEQUENCE [LARGE SCALE GENOMIC DNA]</scope>
    <source>
        <strain evidence="4 5">DSM 23040</strain>
    </source>
</reference>
<evidence type="ECO:0000256" key="2">
    <source>
        <dbReference type="SAM" id="Phobius"/>
    </source>
</evidence>
<dbReference type="InterPro" id="IPR050922">
    <property type="entry name" value="LytR/CpsA/Psr_CW_biosynth"/>
</dbReference>
<dbReference type="InterPro" id="IPR004474">
    <property type="entry name" value="LytR_CpsA_psr"/>
</dbReference>
<evidence type="ECO:0000313" key="5">
    <source>
        <dbReference type="Proteomes" id="UP000568050"/>
    </source>
</evidence>
<keyword evidence="5" id="KW-1185">Reference proteome</keyword>
<dbReference type="Proteomes" id="UP000568050">
    <property type="component" value="Unassembled WGS sequence"/>
</dbReference>
<evidence type="ECO:0000259" key="3">
    <source>
        <dbReference type="Pfam" id="PF03816"/>
    </source>
</evidence>
<feature type="transmembrane region" description="Helical" evidence="2">
    <location>
        <begin position="26"/>
        <end position="48"/>
    </location>
</feature>
<gene>
    <name evidence="4" type="ORF">FHX50_000214</name>
</gene>
<dbReference type="NCBIfam" id="TIGR00350">
    <property type="entry name" value="lytR_cpsA_psr"/>
    <property type="match status" value="1"/>
</dbReference>
<evidence type="ECO:0000313" key="4">
    <source>
        <dbReference type="EMBL" id="MBB3021966.1"/>
    </source>
</evidence>
<protein>
    <submittedName>
        <fullName evidence="4">LCP family protein required for cell wall assembly</fullName>
    </submittedName>
</protein>
<keyword evidence="2" id="KW-0472">Membrane</keyword>
<name>A0A839R0R1_9MICO</name>
<accession>A0A839R0R1</accession>
<organism evidence="4 5">
    <name type="scientific">Helcobacillus massiliensis</name>
    <dbReference type="NCBI Taxonomy" id="521392"/>
    <lineage>
        <taxon>Bacteria</taxon>
        <taxon>Bacillati</taxon>
        <taxon>Actinomycetota</taxon>
        <taxon>Actinomycetes</taxon>
        <taxon>Micrococcales</taxon>
        <taxon>Dermabacteraceae</taxon>
        <taxon>Helcobacillus</taxon>
    </lineage>
</organism>
<keyword evidence="2" id="KW-1133">Transmembrane helix</keyword>